<evidence type="ECO:0000259" key="3">
    <source>
        <dbReference type="Pfam" id="PF07814"/>
    </source>
</evidence>
<feature type="compositionally biased region" description="Polar residues" evidence="2">
    <location>
        <begin position="399"/>
        <end position="419"/>
    </location>
</feature>
<feature type="compositionally biased region" description="Polar residues" evidence="2">
    <location>
        <begin position="241"/>
        <end position="258"/>
    </location>
</feature>
<dbReference type="PANTHER" id="PTHR22100:SF13">
    <property type="entry name" value="WINGS APART-LIKE PROTEIN HOMOLOG"/>
    <property type="match status" value="1"/>
</dbReference>
<sequence length="979" mass="104737">MSTFSGMGQRPKKGLPTSYGARSSLKSRSQTSTPPVTGASDASQSGTQTPVKDIYDYDFVDDAPPPPPKSVTKPRPLSSARPPLSASKPASKSTSSTSSTSSKSSTSLAPSPMAASTAMSRPLPSAEKSNTLRGTLEASRGIKRKPHFEATPNQRPSSVASAASSTASRTFDASQTRKLTQKSPGPAAGAGPVGASSPLYRQSRAIGRVAKASSSRPMSSPLRQRAAKTPPPAREPASIKSPMSTRSPSASPRKTPSSLPAAAAKAVRRPQPPPAETKSTHPMPIRPLDNKPTNGAATTSLAQPKTPAPAVREIHKPQQSTQRKRRRLIDTLASQMENESSSEDDTESKPTGEPARKDDDDDNEGASSDEDSILARYRNIRSTPVSEGRGGHMDLDSLATASPSKLSIAPSTPATISRRTTARRPGVRFTYNLERTMLAEEPVDLGGPQGSDLSLLESLLPEPEAKPASFDFDEDMGGGSQGAIQSIHELRQAGANSRFADELVDIMDRVGAPSSGKPSSARRSALLEMVQKLQEKSFLRHFRDQGAEMQLFRNVGKETDVVAGYAIVCIVITLMASGSASNRLLREFRQYKIKGLFRSLLAVDTDIVVFSRDRKANVSNHMRQQLGTLKETVKKLSAVWKPATAPPSDLSPRTVSLKALHMFAQQLQSASGGISGLDEDDGALNAALIKELFAVLSSALPSAYDDDGSTPPPPLLSSGLSSDAESIDLYLALSLLEMHSVSAMQSDISAEWTRHYLPIIANALEESLEQHQNQKNSLRLNDLELLVLKLAMNTANNNPDAARYYVDKGLLRKLAEMSAGALVGVVRSAKTGEEFASDALNELLLMLGVMINFSENDAAAGETLEQGGGLTVFDRLGKAFLDGTAIASEADSEEKSQLNVAFAYLSILLGYLCLHDPIYQAFRRLSPSGSLKPLLESIRQFIILHDQIGKAENAEHGAEASHFTARLRALAQELDARSY</sequence>
<reference evidence="4 5" key="1">
    <citation type="submission" date="2024-01" db="EMBL/GenBank/DDBJ databases">
        <authorList>
            <person name="Allen C."/>
            <person name="Tagirdzhanova G."/>
        </authorList>
    </citation>
    <scope>NUCLEOTIDE SEQUENCE [LARGE SCALE GENOMIC DNA]</scope>
</reference>
<feature type="compositionally biased region" description="Polar residues" evidence="2">
    <location>
        <begin position="212"/>
        <end position="222"/>
    </location>
</feature>
<feature type="compositionally biased region" description="Polar residues" evidence="2">
    <location>
        <begin position="20"/>
        <end position="50"/>
    </location>
</feature>
<keyword evidence="5" id="KW-1185">Reference proteome</keyword>
<feature type="compositionally biased region" description="Polar residues" evidence="2">
    <location>
        <begin position="291"/>
        <end position="303"/>
    </location>
</feature>
<evidence type="ECO:0000256" key="2">
    <source>
        <dbReference type="SAM" id="MobiDB-lite"/>
    </source>
</evidence>
<feature type="compositionally biased region" description="Low complexity" evidence="2">
    <location>
        <begin position="157"/>
        <end position="174"/>
    </location>
</feature>
<comment type="similarity">
    <text evidence="1">Belongs to the WAPL family.</text>
</comment>
<evidence type="ECO:0000313" key="5">
    <source>
        <dbReference type="Proteomes" id="UP001642405"/>
    </source>
</evidence>
<dbReference type="InterPro" id="IPR011989">
    <property type="entry name" value="ARM-like"/>
</dbReference>
<feature type="compositionally biased region" description="Basic and acidic residues" evidence="2">
    <location>
        <begin position="347"/>
        <end position="358"/>
    </location>
</feature>
<evidence type="ECO:0000313" key="4">
    <source>
        <dbReference type="EMBL" id="CAK7208672.1"/>
    </source>
</evidence>
<dbReference type="PANTHER" id="PTHR22100">
    <property type="entry name" value="WINGS APART-LIKE PROTEIN HOMOLOG"/>
    <property type="match status" value="1"/>
</dbReference>
<accession>A0ABP0AN47</accession>
<comment type="caution">
    <text evidence="4">The sequence shown here is derived from an EMBL/GenBank/DDBJ whole genome shotgun (WGS) entry which is preliminary data.</text>
</comment>
<feature type="compositionally biased region" description="Low complexity" evidence="2">
    <location>
        <begin position="183"/>
        <end position="198"/>
    </location>
</feature>
<dbReference type="EMBL" id="CAWUHB010000001">
    <property type="protein sequence ID" value="CAK7208672.1"/>
    <property type="molecule type" value="Genomic_DNA"/>
</dbReference>
<gene>
    <name evidence="4" type="ORF">SCUCBS95973_000181</name>
</gene>
<dbReference type="Proteomes" id="UP001642405">
    <property type="component" value="Unassembled WGS sequence"/>
</dbReference>
<proteinExistence type="inferred from homology"/>
<feature type="compositionally biased region" description="Low complexity" evidence="2">
    <location>
        <begin position="73"/>
        <end position="120"/>
    </location>
</feature>
<dbReference type="Pfam" id="PF07814">
    <property type="entry name" value="WAPL"/>
    <property type="match status" value="1"/>
</dbReference>
<feature type="domain" description="Wings apart-like protein C-terminal" evidence="3">
    <location>
        <begin position="484"/>
        <end position="858"/>
    </location>
</feature>
<dbReference type="InterPro" id="IPR039874">
    <property type="entry name" value="WAPL"/>
</dbReference>
<dbReference type="Gene3D" id="1.25.10.10">
    <property type="entry name" value="Leucine-rich Repeat Variant"/>
    <property type="match status" value="2"/>
</dbReference>
<dbReference type="InterPro" id="IPR022771">
    <property type="entry name" value="WAPL_C"/>
</dbReference>
<feature type="region of interest" description="Disordered" evidence="2">
    <location>
        <begin position="1"/>
        <end position="421"/>
    </location>
</feature>
<evidence type="ECO:0000256" key="1">
    <source>
        <dbReference type="ARBA" id="ARBA00006854"/>
    </source>
</evidence>
<protein>
    <recommendedName>
        <fullName evidence="3">Wings apart-like protein C-terminal domain-containing protein</fullName>
    </recommendedName>
</protein>
<name>A0ABP0AN47_9PEZI</name>
<feature type="compositionally biased region" description="Acidic residues" evidence="2">
    <location>
        <begin position="359"/>
        <end position="372"/>
    </location>
</feature>
<organism evidence="4 5">
    <name type="scientific">Sporothrix curviconia</name>
    <dbReference type="NCBI Taxonomy" id="1260050"/>
    <lineage>
        <taxon>Eukaryota</taxon>
        <taxon>Fungi</taxon>
        <taxon>Dikarya</taxon>
        <taxon>Ascomycota</taxon>
        <taxon>Pezizomycotina</taxon>
        <taxon>Sordariomycetes</taxon>
        <taxon>Sordariomycetidae</taxon>
        <taxon>Ophiostomatales</taxon>
        <taxon>Ophiostomataceae</taxon>
        <taxon>Sporothrix</taxon>
    </lineage>
</organism>